<dbReference type="CTD" id="20320006"/>
<evidence type="ECO:0000313" key="1">
    <source>
        <dbReference type="EMBL" id="KER27065.1"/>
    </source>
</evidence>
<gene>
    <name evidence="1" type="ORF">T265_05824</name>
</gene>
<accession>A0A074ZUK7</accession>
<organism evidence="1 2">
    <name type="scientific">Opisthorchis viverrini</name>
    <name type="common">Southeast Asian liver fluke</name>
    <dbReference type="NCBI Taxonomy" id="6198"/>
    <lineage>
        <taxon>Eukaryota</taxon>
        <taxon>Metazoa</taxon>
        <taxon>Spiralia</taxon>
        <taxon>Lophotrochozoa</taxon>
        <taxon>Platyhelminthes</taxon>
        <taxon>Trematoda</taxon>
        <taxon>Digenea</taxon>
        <taxon>Opisthorchiida</taxon>
        <taxon>Opisthorchiata</taxon>
        <taxon>Opisthorchiidae</taxon>
        <taxon>Opisthorchis</taxon>
    </lineage>
</organism>
<dbReference type="STRING" id="6198.A0A074ZUK7"/>
<proteinExistence type="predicted"/>
<reference evidence="1 2" key="1">
    <citation type="submission" date="2013-11" db="EMBL/GenBank/DDBJ databases">
        <title>Opisthorchis viverrini - life in the bile duct.</title>
        <authorList>
            <person name="Young N.D."/>
            <person name="Nagarajan N."/>
            <person name="Lin S.J."/>
            <person name="Korhonen P.K."/>
            <person name="Jex A.R."/>
            <person name="Hall R.S."/>
            <person name="Safavi-Hemami H."/>
            <person name="Kaewkong W."/>
            <person name="Bertrand D."/>
            <person name="Gao S."/>
            <person name="Seet Q."/>
            <person name="Wongkham S."/>
            <person name="Teh B.T."/>
            <person name="Wongkham C."/>
            <person name="Intapan P.M."/>
            <person name="Maleewong W."/>
            <person name="Yang X."/>
            <person name="Hu M."/>
            <person name="Wang Z."/>
            <person name="Hofmann A."/>
            <person name="Sternberg P.W."/>
            <person name="Tan P."/>
            <person name="Wang J."/>
            <person name="Gasser R.B."/>
        </authorList>
    </citation>
    <scope>NUCLEOTIDE SEQUENCE [LARGE SCALE GENOMIC DNA]</scope>
</reference>
<dbReference type="KEGG" id="ovi:T265_05824"/>
<sequence>MGSDLTNTLPLPSILGPLVWPVSGFPSRKTEITSAAEFAGNGFHTSLPSHCLTTSGSLPPFTWLCEKSPSRKGRQHRCFHKYGHAGRLGETPYCLHTPVAEDSTTLPPDRLVARLLVVRGLAAPLWPSWHGCTLWNEVSASVACGIAAALKPDHHVKVAALGRGQQPSPRITVLVTG</sequence>
<dbReference type="EMBL" id="KL596732">
    <property type="protein sequence ID" value="KER27065.1"/>
    <property type="molecule type" value="Genomic_DNA"/>
</dbReference>
<dbReference type="RefSeq" id="XP_009169195.1">
    <property type="nucleotide sequence ID" value="XM_009170931.1"/>
</dbReference>
<dbReference type="Proteomes" id="UP000054324">
    <property type="component" value="Unassembled WGS sequence"/>
</dbReference>
<dbReference type="GeneID" id="20320006"/>
<dbReference type="AlphaFoldDB" id="A0A074ZUK7"/>
<keyword evidence="2" id="KW-1185">Reference proteome</keyword>
<evidence type="ECO:0000313" key="2">
    <source>
        <dbReference type="Proteomes" id="UP000054324"/>
    </source>
</evidence>
<dbReference type="OrthoDB" id="10476487at2759"/>
<name>A0A074ZUK7_OPIVI</name>
<protein>
    <submittedName>
        <fullName evidence="1">Uncharacterized protein</fullName>
    </submittedName>
</protein>